<comment type="caution">
    <text evidence="1">The sequence shown here is derived from an EMBL/GenBank/DDBJ whole genome shotgun (WGS) entry which is preliminary data.</text>
</comment>
<dbReference type="PANTHER" id="PTHR22898:SF3">
    <property type="entry name" value="ALPHA-1,2-FUCOSYLTRANSFERASE-RELATED"/>
    <property type="match status" value="1"/>
</dbReference>
<dbReference type="InterPro" id="IPR052501">
    <property type="entry name" value="Alpha-1-2_FucT"/>
</dbReference>
<sequence length="225" mass="26127">MTNETVHTADFAKGRTHCCRWDDPEKLRGYDKHKFLELNNWNLQHPKYIEHIKNALNTSHKFCVHTRVGDFKSFGIESKLDFVNPAIAYVLNKLKVRKIRLGEDKDFIDSISYSKMDKSSTSVFVSRPLSRGDDLCLGMTYCDTLLITAPASSFAWWIGYLMPEGSSKVYYNSDLEAYGQLNTYEYDNFPSEWLPIRLAPDNNSIVVDEDAMKFHEKRNYNFPTH</sequence>
<gene>
    <name evidence="1" type="ORF">DdX_17675</name>
</gene>
<dbReference type="AlphaFoldDB" id="A0AAD4MNN9"/>
<dbReference type="PANTHER" id="PTHR22898">
    <property type="entry name" value="UNCHARACTERIZED GLYCOSOL TRANSFERASE-RELATED"/>
    <property type="match status" value="1"/>
</dbReference>
<proteinExistence type="predicted"/>
<keyword evidence="2" id="KW-1185">Reference proteome</keyword>
<protein>
    <submittedName>
        <fullName evidence="1">Glycosyltransferase C06E1.7</fullName>
    </submittedName>
</protein>
<name>A0AAD4MNN9_9BILA</name>
<reference evidence="1" key="1">
    <citation type="submission" date="2022-01" db="EMBL/GenBank/DDBJ databases">
        <title>Genome Sequence Resource for Two Populations of Ditylenchus destructor, the Migratory Endoparasitic Phytonematode.</title>
        <authorList>
            <person name="Zhang H."/>
            <person name="Lin R."/>
            <person name="Xie B."/>
        </authorList>
    </citation>
    <scope>NUCLEOTIDE SEQUENCE</scope>
    <source>
        <strain evidence="1">BazhouSP</strain>
    </source>
</reference>
<organism evidence="1 2">
    <name type="scientific">Ditylenchus destructor</name>
    <dbReference type="NCBI Taxonomy" id="166010"/>
    <lineage>
        <taxon>Eukaryota</taxon>
        <taxon>Metazoa</taxon>
        <taxon>Ecdysozoa</taxon>
        <taxon>Nematoda</taxon>
        <taxon>Chromadorea</taxon>
        <taxon>Rhabditida</taxon>
        <taxon>Tylenchina</taxon>
        <taxon>Tylenchomorpha</taxon>
        <taxon>Sphaerularioidea</taxon>
        <taxon>Anguinidae</taxon>
        <taxon>Anguininae</taxon>
        <taxon>Ditylenchus</taxon>
    </lineage>
</organism>
<dbReference type="Proteomes" id="UP001201812">
    <property type="component" value="Unassembled WGS sequence"/>
</dbReference>
<evidence type="ECO:0000313" key="1">
    <source>
        <dbReference type="EMBL" id="KAI1698838.1"/>
    </source>
</evidence>
<evidence type="ECO:0000313" key="2">
    <source>
        <dbReference type="Proteomes" id="UP001201812"/>
    </source>
</evidence>
<dbReference type="EMBL" id="JAKKPZ010000202">
    <property type="protein sequence ID" value="KAI1698838.1"/>
    <property type="molecule type" value="Genomic_DNA"/>
</dbReference>
<accession>A0AAD4MNN9</accession>